<gene>
    <name evidence="7 9" type="primary">mltG</name>
    <name evidence="9" type="ORF">HAP48_019640</name>
    <name evidence="10" type="ORF">WDK88_25985</name>
</gene>
<dbReference type="Gene3D" id="3.30.1490.480">
    <property type="entry name" value="Endolytic murein transglycosylase"/>
    <property type="match status" value="1"/>
</dbReference>
<dbReference type="Pfam" id="PF02618">
    <property type="entry name" value="YceG"/>
    <property type="match status" value="1"/>
</dbReference>
<keyword evidence="11" id="KW-1185">Reference proteome</keyword>
<feature type="region of interest" description="Disordered" evidence="8">
    <location>
        <begin position="358"/>
        <end position="419"/>
    </location>
</feature>
<keyword evidence="5 7" id="KW-0456">Lyase</keyword>
<feature type="compositionally biased region" description="Low complexity" evidence="8">
    <location>
        <begin position="371"/>
        <end position="387"/>
    </location>
</feature>
<evidence type="ECO:0000256" key="7">
    <source>
        <dbReference type="HAMAP-Rule" id="MF_02065"/>
    </source>
</evidence>
<dbReference type="GO" id="GO:0071555">
    <property type="term" value="P:cell wall organization"/>
    <property type="evidence" value="ECO:0007669"/>
    <property type="project" value="UniProtKB-KW"/>
</dbReference>
<reference evidence="10" key="3">
    <citation type="submission" date="2024-03" db="EMBL/GenBank/DDBJ databases">
        <authorList>
            <person name="Bromfield E.S.P."/>
            <person name="Cloutier S."/>
        </authorList>
    </citation>
    <scope>NUCLEOTIDE SEQUENCE</scope>
    <source>
        <strain evidence="10">5S5</strain>
    </source>
</reference>
<evidence type="ECO:0000313" key="11">
    <source>
        <dbReference type="Proteomes" id="UP001432046"/>
    </source>
</evidence>
<keyword evidence="1 7" id="KW-1003">Cell membrane</keyword>
<dbReference type="NCBIfam" id="TIGR00247">
    <property type="entry name" value="endolytic transglycosylase MltG"/>
    <property type="match status" value="1"/>
</dbReference>
<dbReference type="GO" id="GO:0008932">
    <property type="term" value="F:lytic endotransglycosylase activity"/>
    <property type="evidence" value="ECO:0007669"/>
    <property type="project" value="UniProtKB-UniRule"/>
</dbReference>
<dbReference type="EMBL" id="JAAOLE020000001">
    <property type="protein sequence ID" value="NVI45128.1"/>
    <property type="molecule type" value="Genomic_DNA"/>
</dbReference>
<dbReference type="InterPro" id="IPR003770">
    <property type="entry name" value="MLTG-like"/>
</dbReference>
<dbReference type="HAMAP" id="MF_02065">
    <property type="entry name" value="MltG"/>
    <property type="match status" value="1"/>
</dbReference>
<evidence type="ECO:0000256" key="5">
    <source>
        <dbReference type="ARBA" id="ARBA00023239"/>
    </source>
</evidence>
<evidence type="ECO:0000256" key="3">
    <source>
        <dbReference type="ARBA" id="ARBA00022989"/>
    </source>
</evidence>
<sequence>MSERPPISPRSPRAALEPEQVPPPPKRSDRARNPFVIVGNAIFTILIILMIGAGATYYYGKQALESPGPLQEDKIVNIPARAGKRDIADVLSREGVINVNPWVFIGGVFALKASSDLKPGEYSFQKNASLRDVIATIVDGKVVQHAITIPEGLTSEQIVTRLTDNDIFTGSVREIPREGTLLPETYKFPRGTTRDQVIQRLQQAQKRVLAEIWERRNTDTPLKSPDQLVTLASIVEKETGRSDERSRVAAVFVNRMRQKMKLQSDPTIIYGLVGGKGTLGRPIKRSEITQPSPYNTYVIDGLPPGPIANPGRASLEATANPARTRDLFFVADGTGGHAFTETYDQHAKNVAKLRASEKQIQNDTVEPADDPAPAAVAPGAADNNPTAATPPKPTNQKKPPRSGRQGAAQQTNSPPVVQR</sequence>
<evidence type="ECO:0000256" key="8">
    <source>
        <dbReference type="SAM" id="MobiDB-lite"/>
    </source>
</evidence>
<reference evidence="10" key="2">
    <citation type="journal article" date="2021" name="Int. J. Syst. Evol. Microbiol.">
        <title>Bradyrhizobium septentrionale sp. nov. (sv. septentrionale) and Bradyrhizobium quebecense sp. nov. (sv. septentrionale) associated with legumes native to Canada possess rearranged symbiosis genes and numerous insertion sequences.</title>
        <authorList>
            <person name="Bromfield E.S.P."/>
            <person name="Cloutier S."/>
        </authorList>
    </citation>
    <scope>NUCLEOTIDE SEQUENCE</scope>
    <source>
        <strain evidence="10">5S5</strain>
    </source>
</reference>
<evidence type="ECO:0000256" key="1">
    <source>
        <dbReference type="ARBA" id="ARBA00022475"/>
    </source>
</evidence>
<dbReference type="RefSeq" id="WP_166204529.1">
    <property type="nucleotide sequence ID" value="NZ_CP088285.1"/>
</dbReference>
<dbReference type="EC" id="4.2.2.29" evidence="7"/>
<evidence type="ECO:0000256" key="2">
    <source>
        <dbReference type="ARBA" id="ARBA00022692"/>
    </source>
</evidence>
<keyword evidence="3 7" id="KW-1133">Transmembrane helix</keyword>
<dbReference type="PANTHER" id="PTHR30518">
    <property type="entry name" value="ENDOLYTIC MUREIN TRANSGLYCOSYLASE"/>
    <property type="match status" value="1"/>
</dbReference>
<dbReference type="PANTHER" id="PTHR30518:SF2">
    <property type="entry name" value="ENDOLYTIC MUREIN TRANSGLYCOSYLASE"/>
    <property type="match status" value="1"/>
</dbReference>
<evidence type="ECO:0000256" key="4">
    <source>
        <dbReference type="ARBA" id="ARBA00023136"/>
    </source>
</evidence>
<dbReference type="AlphaFoldDB" id="A0A973W037"/>
<comment type="similarity">
    <text evidence="7">Belongs to the transglycosylase MltG family.</text>
</comment>
<feature type="site" description="Important for catalytic activity" evidence="7">
    <location>
        <position position="238"/>
    </location>
</feature>
<evidence type="ECO:0000313" key="9">
    <source>
        <dbReference type="EMBL" id="NVI45128.1"/>
    </source>
</evidence>
<proteinExistence type="inferred from homology"/>
<organism evidence="9">
    <name type="scientific">Bradyrhizobium septentrionale</name>
    <dbReference type="NCBI Taxonomy" id="1404411"/>
    <lineage>
        <taxon>Bacteria</taxon>
        <taxon>Pseudomonadati</taxon>
        <taxon>Pseudomonadota</taxon>
        <taxon>Alphaproteobacteria</taxon>
        <taxon>Hyphomicrobiales</taxon>
        <taxon>Nitrobacteraceae</taxon>
        <taxon>Bradyrhizobium</taxon>
    </lineage>
</organism>
<comment type="function">
    <text evidence="7">Functions as a peptidoglycan terminase that cleaves nascent peptidoglycan strands endolytically to terminate their elongation.</text>
</comment>
<dbReference type="Gene3D" id="3.30.160.60">
    <property type="entry name" value="Classic Zinc Finger"/>
    <property type="match status" value="1"/>
</dbReference>
<dbReference type="GO" id="GO:0009252">
    <property type="term" value="P:peptidoglycan biosynthetic process"/>
    <property type="evidence" value="ECO:0007669"/>
    <property type="project" value="UniProtKB-UniRule"/>
</dbReference>
<keyword evidence="2 7" id="KW-0812">Transmembrane</keyword>
<dbReference type="EMBL" id="CP147711">
    <property type="protein sequence ID" value="WXC76919.1"/>
    <property type="molecule type" value="Genomic_DNA"/>
</dbReference>
<dbReference type="CDD" id="cd08010">
    <property type="entry name" value="MltG_like"/>
    <property type="match status" value="1"/>
</dbReference>
<dbReference type="Proteomes" id="UP001432046">
    <property type="component" value="Chromosome"/>
</dbReference>
<comment type="catalytic activity">
    <reaction evidence="7">
        <text>a peptidoglycan chain = a peptidoglycan chain with N-acetyl-1,6-anhydromuramyl-[peptide] at the reducing end + a peptidoglycan chain with N-acetylglucosamine at the non-reducing end.</text>
        <dbReference type="EC" id="4.2.2.29"/>
    </reaction>
</comment>
<protein>
    <recommendedName>
        <fullName evidence="7">Endolytic murein transglycosylase</fullName>
        <ecNumber evidence="7">4.2.2.29</ecNumber>
    </recommendedName>
    <alternativeName>
        <fullName evidence="7">Peptidoglycan lytic transglycosylase</fullName>
    </alternativeName>
    <alternativeName>
        <fullName evidence="7">Peptidoglycan polymerization terminase</fullName>
    </alternativeName>
</protein>
<comment type="subcellular location">
    <subcellularLocation>
        <location evidence="7">Cell inner membrane</location>
        <topology evidence="7">Single-pass membrane protein</topology>
    </subcellularLocation>
</comment>
<reference evidence="9" key="1">
    <citation type="submission" date="2020-06" db="EMBL/GenBank/DDBJ databases">
        <title>Whole Genome Sequence of Bradyrhizobium sp. Strain 1S1.</title>
        <authorList>
            <person name="Bromfield E.S.P."/>
            <person name="Cloutier S."/>
        </authorList>
    </citation>
    <scope>NUCLEOTIDE SEQUENCE [LARGE SCALE GENOMIC DNA]</scope>
    <source>
        <strain evidence="9">1S1</strain>
    </source>
</reference>
<dbReference type="GO" id="GO:0005886">
    <property type="term" value="C:plasma membrane"/>
    <property type="evidence" value="ECO:0007669"/>
    <property type="project" value="UniProtKB-SubCell"/>
</dbReference>
<feature type="compositionally biased region" description="Polar residues" evidence="8">
    <location>
        <begin position="407"/>
        <end position="419"/>
    </location>
</feature>
<keyword evidence="6 7" id="KW-0961">Cell wall biogenesis/degradation</keyword>
<name>A0A973W037_9BRAD</name>
<keyword evidence="4 7" id="KW-0472">Membrane</keyword>
<feature type="transmembrane region" description="Helical" evidence="7">
    <location>
        <begin position="35"/>
        <end position="59"/>
    </location>
</feature>
<feature type="region of interest" description="Disordered" evidence="8">
    <location>
        <begin position="1"/>
        <end position="30"/>
    </location>
</feature>
<evidence type="ECO:0000256" key="6">
    <source>
        <dbReference type="ARBA" id="ARBA00023316"/>
    </source>
</evidence>
<keyword evidence="7" id="KW-0997">Cell inner membrane</keyword>
<evidence type="ECO:0000313" key="10">
    <source>
        <dbReference type="EMBL" id="WXC76919.1"/>
    </source>
</evidence>
<accession>A0A973W037</accession>